<protein>
    <recommendedName>
        <fullName evidence="4">Spore coat protein B</fullName>
    </recommendedName>
</protein>
<feature type="compositionally biased region" description="Low complexity" evidence="1">
    <location>
        <begin position="166"/>
        <end position="178"/>
    </location>
</feature>
<sequence length="232" mass="25561">MSNESNYLASLIGKEVKINRGGPDTVLGKLLAVQSDYLILHCSDGAVYVQNSHVKSITENRENKSSTYDEAPRYHEGDSFHDILENLKHRFVQINGGGPEKLEGFIVDVTSTHLLLVVKQEVIRVPIFHIRSICVKEKNKSQGSSSGGNRSGGNKSGQRSGHRSGNRSGSKSGHRSGQNVSHGSGHRSGQKSTRGSGHRRDDSRGSRVRSRVGSRVRSRVQRRQSGLRRKAW</sequence>
<dbReference type="EMBL" id="JBHTIU010000010">
    <property type="protein sequence ID" value="MFD0868254.1"/>
    <property type="molecule type" value="Genomic_DNA"/>
</dbReference>
<keyword evidence="3" id="KW-1185">Reference proteome</keyword>
<comment type="caution">
    <text evidence="2">The sequence shown here is derived from an EMBL/GenBank/DDBJ whole genome shotgun (WGS) entry which is preliminary data.</text>
</comment>
<evidence type="ECO:0000313" key="3">
    <source>
        <dbReference type="Proteomes" id="UP001597120"/>
    </source>
</evidence>
<accession>A0ABW3D6D4</accession>
<reference evidence="3" key="1">
    <citation type="journal article" date="2019" name="Int. J. Syst. Evol. Microbiol.">
        <title>The Global Catalogue of Microorganisms (GCM) 10K type strain sequencing project: providing services to taxonomists for standard genome sequencing and annotation.</title>
        <authorList>
            <consortium name="The Broad Institute Genomics Platform"/>
            <consortium name="The Broad Institute Genome Sequencing Center for Infectious Disease"/>
            <person name="Wu L."/>
            <person name="Ma J."/>
        </authorList>
    </citation>
    <scope>NUCLEOTIDE SEQUENCE [LARGE SCALE GENOMIC DNA]</scope>
    <source>
        <strain evidence="3">CCUG 57263</strain>
    </source>
</reference>
<dbReference type="Proteomes" id="UP001597120">
    <property type="component" value="Unassembled WGS sequence"/>
</dbReference>
<name>A0ABW3D6D4_9BACL</name>
<dbReference type="RefSeq" id="WP_379286149.1">
    <property type="nucleotide sequence ID" value="NZ_JBHTIU010000010.1"/>
</dbReference>
<feature type="region of interest" description="Disordered" evidence="1">
    <location>
        <begin position="138"/>
        <end position="232"/>
    </location>
</feature>
<evidence type="ECO:0000256" key="1">
    <source>
        <dbReference type="SAM" id="MobiDB-lite"/>
    </source>
</evidence>
<proteinExistence type="predicted"/>
<feature type="compositionally biased region" description="Gly residues" evidence="1">
    <location>
        <begin position="145"/>
        <end position="155"/>
    </location>
</feature>
<organism evidence="2 3">
    <name type="scientific">Paenibacillus residui</name>
    <dbReference type="NCBI Taxonomy" id="629724"/>
    <lineage>
        <taxon>Bacteria</taxon>
        <taxon>Bacillati</taxon>
        <taxon>Bacillota</taxon>
        <taxon>Bacilli</taxon>
        <taxon>Bacillales</taxon>
        <taxon>Paenibacillaceae</taxon>
        <taxon>Paenibacillus</taxon>
    </lineage>
</organism>
<evidence type="ECO:0008006" key="4">
    <source>
        <dbReference type="Google" id="ProtNLM"/>
    </source>
</evidence>
<gene>
    <name evidence="2" type="ORF">ACFQ03_03770</name>
</gene>
<feature type="compositionally biased region" description="Basic residues" evidence="1">
    <location>
        <begin position="206"/>
        <end position="232"/>
    </location>
</feature>
<evidence type="ECO:0000313" key="2">
    <source>
        <dbReference type="EMBL" id="MFD0868254.1"/>
    </source>
</evidence>